<keyword evidence="3" id="KW-1185">Reference proteome</keyword>
<evidence type="ECO:0000313" key="3">
    <source>
        <dbReference type="Proteomes" id="UP001150266"/>
    </source>
</evidence>
<dbReference type="AlphaFoldDB" id="A0A9W9DI45"/>
<feature type="region of interest" description="Disordered" evidence="1">
    <location>
        <begin position="238"/>
        <end position="257"/>
    </location>
</feature>
<reference evidence="2" key="1">
    <citation type="submission" date="2022-08" db="EMBL/GenBank/DDBJ databases">
        <title>A Global Phylogenomic Analysis of the Shiitake Genus Lentinula.</title>
        <authorList>
            <consortium name="DOE Joint Genome Institute"/>
            <person name="Sierra-Patev S."/>
            <person name="Min B."/>
            <person name="Naranjo-Ortiz M."/>
            <person name="Looney B."/>
            <person name="Konkel Z."/>
            <person name="Slot J.C."/>
            <person name="Sakamoto Y."/>
            <person name="Steenwyk J.L."/>
            <person name="Rokas A."/>
            <person name="Carro J."/>
            <person name="Camarero S."/>
            <person name="Ferreira P."/>
            <person name="Molpeceres G."/>
            <person name="Ruiz-Duenas F.J."/>
            <person name="Serrano A."/>
            <person name="Henrissat B."/>
            <person name="Drula E."/>
            <person name="Hughes K.W."/>
            <person name="Mata J.L."/>
            <person name="Ishikawa N.K."/>
            <person name="Vargas-Isla R."/>
            <person name="Ushijima S."/>
            <person name="Smith C.A."/>
            <person name="Ahrendt S."/>
            <person name="Andreopoulos W."/>
            <person name="He G."/>
            <person name="Labutti K."/>
            <person name="Lipzen A."/>
            <person name="Ng V."/>
            <person name="Riley R."/>
            <person name="Sandor L."/>
            <person name="Barry K."/>
            <person name="Martinez A.T."/>
            <person name="Xiao Y."/>
            <person name="Gibbons J.G."/>
            <person name="Terashima K."/>
            <person name="Grigoriev I.V."/>
            <person name="Hibbett D.S."/>
        </authorList>
    </citation>
    <scope>NUCLEOTIDE SEQUENCE</scope>
    <source>
        <strain evidence="2">JLM2183</strain>
    </source>
</reference>
<proteinExistence type="predicted"/>
<protein>
    <submittedName>
        <fullName evidence="2">Uncharacterized protein</fullName>
    </submittedName>
</protein>
<dbReference type="Proteomes" id="UP001150266">
    <property type="component" value="Unassembled WGS sequence"/>
</dbReference>
<name>A0A9W9DI45_9AGAR</name>
<feature type="compositionally biased region" description="Low complexity" evidence="1">
    <location>
        <begin position="244"/>
        <end position="254"/>
    </location>
</feature>
<comment type="caution">
    <text evidence="2">The sequence shown here is derived from an EMBL/GenBank/DDBJ whole genome shotgun (WGS) entry which is preliminary data.</text>
</comment>
<feature type="compositionally biased region" description="Acidic residues" evidence="1">
    <location>
        <begin position="129"/>
        <end position="146"/>
    </location>
</feature>
<feature type="compositionally biased region" description="Basic residues" evidence="1">
    <location>
        <begin position="200"/>
        <end position="213"/>
    </location>
</feature>
<evidence type="ECO:0000313" key="2">
    <source>
        <dbReference type="EMBL" id="KAJ4470425.1"/>
    </source>
</evidence>
<dbReference type="OrthoDB" id="3021720at2759"/>
<sequence>MTKRGLCIRCKINRYRYSDRSKIYDSAFCLETPTYTYIFGTFVCTMLSTTSHHNPFHIKSSRHCIELVNADISRLMDPSYHTSTNYGVSSTEPAKAYIDHRGQLHDPDFHYFPVYQGVRGRRRSRISTGDEDEGEGEEEDGEEGLVETDSRQYHRRHGGTRLSPSHIYPISSSDSYHSSSSTSSSPSTTSSPLPCSEDKRRRHHSIVPKQFRRHSSDESERRFTFDTVFDALDFEDAAEEQEQEPIAQNQNQNQGLSASTYSQTMKKQWLAVSLSLRFRLLRARRRASSGCRSKTS</sequence>
<gene>
    <name evidence="2" type="ORF">J3R30DRAFT_3537485</name>
</gene>
<accession>A0A9W9DI45</accession>
<organism evidence="2 3">
    <name type="scientific">Lentinula aciculospora</name>
    <dbReference type="NCBI Taxonomy" id="153920"/>
    <lineage>
        <taxon>Eukaryota</taxon>
        <taxon>Fungi</taxon>
        <taxon>Dikarya</taxon>
        <taxon>Basidiomycota</taxon>
        <taxon>Agaricomycotina</taxon>
        <taxon>Agaricomycetes</taxon>
        <taxon>Agaricomycetidae</taxon>
        <taxon>Agaricales</taxon>
        <taxon>Marasmiineae</taxon>
        <taxon>Omphalotaceae</taxon>
        <taxon>Lentinula</taxon>
    </lineage>
</organism>
<evidence type="ECO:0000256" key="1">
    <source>
        <dbReference type="SAM" id="MobiDB-lite"/>
    </source>
</evidence>
<feature type="region of interest" description="Disordered" evidence="1">
    <location>
        <begin position="121"/>
        <end position="219"/>
    </location>
</feature>
<feature type="compositionally biased region" description="Low complexity" evidence="1">
    <location>
        <begin position="163"/>
        <end position="192"/>
    </location>
</feature>
<dbReference type="EMBL" id="JAOTPV010000026">
    <property type="protein sequence ID" value="KAJ4470425.1"/>
    <property type="molecule type" value="Genomic_DNA"/>
</dbReference>